<dbReference type="GeneID" id="10500089"/>
<dbReference type="InParanoid" id="F0ZP31"/>
<dbReference type="RefSeq" id="XP_003289179.1">
    <property type="nucleotide sequence ID" value="XM_003289131.1"/>
</dbReference>
<evidence type="ECO:0008006" key="4">
    <source>
        <dbReference type="Google" id="ProtNLM"/>
    </source>
</evidence>
<dbReference type="FunCoup" id="F0ZP31">
    <property type="interactions" value="743"/>
</dbReference>
<dbReference type="OMA" id="KTHARYN"/>
<protein>
    <recommendedName>
        <fullName evidence="4">BAR domain-containing protein</fullName>
    </recommendedName>
</protein>
<sequence>MSATRERTREVFGFKKENMEHPNVILYQQETEKLKRDYRELYEASKSWMDSLARMKVEGELLSNTYKNFGETQYHREGENLSKVSRYIDLFNNNVKNLYDNVEDHYFNEISDNYKFHIKNIEDQDAKTHKDKLAYEDALTIYNKPQLHETEQKTHARYNKMTTAQSVFLASFTQYQQLMADIEGRTEKQVPQAFRNLMNALDDFFDKGRQDFGFIDLPDWKKPEMSENMLESTLHQEHTNWDKPLNMEKEVPVLQKETIETKEEASGSGTKVTTTKTTTTTSAVDGEHLNKADTIGHGNM</sequence>
<feature type="compositionally biased region" description="Low complexity" evidence="1">
    <location>
        <begin position="266"/>
        <end position="284"/>
    </location>
</feature>
<dbReference type="InterPro" id="IPR027267">
    <property type="entry name" value="AH/BAR_dom_sf"/>
</dbReference>
<evidence type="ECO:0000313" key="2">
    <source>
        <dbReference type="EMBL" id="EGC34297.1"/>
    </source>
</evidence>
<dbReference type="EMBL" id="GL871103">
    <property type="protein sequence ID" value="EGC34297.1"/>
    <property type="molecule type" value="Genomic_DNA"/>
</dbReference>
<gene>
    <name evidence="2" type="ORF">DICPUDRAFT_55916</name>
</gene>
<feature type="region of interest" description="Disordered" evidence="1">
    <location>
        <begin position="259"/>
        <end position="300"/>
    </location>
</feature>
<dbReference type="eggNOG" id="ENOG502R9G8">
    <property type="taxonomic scope" value="Eukaryota"/>
</dbReference>
<dbReference type="OrthoDB" id="17330at2759"/>
<accession>F0ZP31</accession>
<evidence type="ECO:0000313" key="3">
    <source>
        <dbReference type="Proteomes" id="UP000001064"/>
    </source>
</evidence>
<keyword evidence="3" id="KW-1185">Reference proteome</keyword>
<dbReference type="KEGG" id="dpp:DICPUDRAFT_55916"/>
<dbReference type="Proteomes" id="UP000001064">
    <property type="component" value="Unassembled WGS sequence"/>
</dbReference>
<dbReference type="VEuPathDB" id="AmoebaDB:DICPUDRAFT_55916"/>
<reference evidence="3" key="1">
    <citation type="journal article" date="2011" name="Genome Biol.">
        <title>Comparative genomics of the social amoebae Dictyostelium discoideum and Dictyostelium purpureum.</title>
        <authorList>
            <consortium name="US DOE Joint Genome Institute (JGI-PGF)"/>
            <person name="Sucgang R."/>
            <person name="Kuo A."/>
            <person name="Tian X."/>
            <person name="Salerno W."/>
            <person name="Parikh A."/>
            <person name="Feasley C.L."/>
            <person name="Dalin E."/>
            <person name="Tu H."/>
            <person name="Huang E."/>
            <person name="Barry K."/>
            <person name="Lindquist E."/>
            <person name="Shapiro H."/>
            <person name="Bruce D."/>
            <person name="Schmutz J."/>
            <person name="Salamov A."/>
            <person name="Fey P."/>
            <person name="Gaudet P."/>
            <person name="Anjard C."/>
            <person name="Babu M.M."/>
            <person name="Basu S."/>
            <person name="Bushmanova Y."/>
            <person name="van der Wel H."/>
            <person name="Katoh-Kurasawa M."/>
            <person name="Dinh C."/>
            <person name="Coutinho P.M."/>
            <person name="Saito T."/>
            <person name="Elias M."/>
            <person name="Schaap P."/>
            <person name="Kay R.R."/>
            <person name="Henrissat B."/>
            <person name="Eichinger L."/>
            <person name="Rivero F."/>
            <person name="Putnam N.H."/>
            <person name="West C.M."/>
            <person name="Loomis W.F."/>
            <person name="Chisholm R.L."/>
            <person name="Shaulsky G."/>
            <person name="Strassmann J.E."/>
            <person name="Queller D.C."/>
            <person name="Kuspa A."/>
            <person name="Grigoriev I.V."/>
        </authorList>
    </citation>
    <scope>NUCLEOTIDE SEQUENCE [LARGE SCALE GENOMIC DNA]</scope>
    <source>
        <strain evidence="3">QSDP1</strain>
    </source>
</reference>
<evidence type="ECO:0000256" key="1">
    <source>
        <dbReference type="SAM" id="MobiDB-lite"/>
    </source>
</evidence>
<dbReference type="Gene3D" id="1.20.1270.60">
    <property type="entry name" value="Arfaptin homology (AH) domain/BAR domain"/>
    <property type="match status" value="1"/>
</dbReference>
<dbReference type="AlphaFoldDB" id="F0ZP31"/>
<organism evidence="2 3">
    <name type="scientific">Dictyostelium purpureum</name>
    <name type="common">Slime mold</name>
    <dbReference type="NCBI Taxonomy" id="5786"/>
    <lineage>
        <taxon>Eukaryota</taxon>
        <taxon>Amoebozoa</taxon>
        <taxon>Evosea</taxon>
        <taxon>Eumycetozoa</taxon>
        <taxon>Dictyostelia</taxon>
        <taxon>Dictyosteliales</taxon>
        <taxon>Dictyosteliaceae</taxon>
        <taxon>Dictyostelium</taxon>
    </lineage>
</organism>
<name>F0ZP31_DICPU</name>
<dbReference type="SUPFAM" id="SSF103657">
    <property type="entry name" value="BAR/IMD domain-like"/>
    <property type="match status" value="1"/>
</dbReference>
<proteinExistence type="predicted"/>